<sequence>MPAFDKRQLTDWWVHRRGSSTVREADFAWTPPDADVPAGAWQTSPERPLAIVTGGNRPGGRHGWKR</sequence>
<dbReference type="Proteomes" id="UP000646749">
    <property type="component" value="Unassembled WGS sequence"/>
</dbReference>
<gene>
    <name evidence="1" type="ORF">Pen02_22920</name>
</gene>
<evidence type="ECO:0000313" key="1">
    <source>
        <dbReference type="EMBL" id="GIG87356.1"/>
    </source>
</evidence>
<protein>
    <submittedName>
        <fullName evidence="1">Uncharacterized protein</fullName>
    </submittedName>
</protein>
<keyword evidence="2" id="KW-1185">Reference proteome</keyword>
<dbReference type="EMBL" id="BONW01000010">
    <property type="protein sequence ID" value="GIG87356.1"/>
    <property type="molecule type" value="Genomic_DNA"/>
</dbReference>
<reference evidence="1 2" key="1">
    <citation type="submission" date="2021-01" db="EMBL/GenBank/DDBJ databases">
        <title>Whole genome shotgun sequence of Plantactinospora endophytica NBRC 110450.</title>
        <authorList>
            <person name="Komaki H."/>
            <person name="Tamura T."/>
        </authorList>
    </citation>
    <scope>NUCLEOTIDE SEQUENCE [LARGE SCALE GENOMIC DNA]</scope>
    <source>
        <strain evidence="1 2">NBRC 110450</strain>
    </source>
</reference>
<proteinExistence type="predicted"/>
<accession>A0ABQ4DY35</accession>
<name>A0ABQ4DY35_9ACTN</name>
<organism evidence="1 2">
    <name type="scientific">Plantactinospora endophytica</name>
    <dbReference type="NCBI Taxonomy" id="673535"/>
    <lineage>
        <taxon>Bacteria</taxon>
        <taxon>Bacillati</taxon>
        <taxon>Actinomycetota</taxon>
        <taxon>Actinomycetes</taxon>
        <taxon>Micromonosporales</taxon>
        <taxon>Micromonosporaceae</taxon>
        <taxon>Plantactinospora</taxon>
    </lineage>
</organism>
<comment type="caution">
    <text evidence="1">The sequence shown here is derived from an EMBL/GenBank/DDBJ whole genome shotgun (WGS) entry which is preliminary data.</text>
</comment>
<evidence type="ECO:0000313" key="2">
    <source>
        <dbReference type="Proteomes" id="UP000646749"/>
    </source>
</evidence>